<feature type="region of interest" description="Disordered" evidence="1">
    <location>
        <begin position="415"/>
        <end position="467"/>
    </location>
</feature>
<gene>
    <name evidence="2" type="ORF">RS030_81165</name>
</gene>
<sequence length="506" mass="58522">MSGRDSKKNLGITLIIRTLLFVTIFLCVCGDKNLEDLIESIRADHSHLNKILDLTLEQYNYMYMHQGRRGGNGKWSNAIGGLPSPRIAKKHVISFLQSEPSENLFGEISVTSYIRMCMNIISTFPKIQSGVGGGILVAVHSYQEDEYNIFLGFCTEAGNMYFFNKEVESMIRESSKPNSLIPALFKSMFDDYEPGGKWSDFVENCEDILIEHKKKYAKRDPESKWVRIDIPEISDFCEEISDDIYPNTIADEGEWNHIYNLQNYILEKKGEMGAPILGIPKKRPPYYVAGRHQSSMYRKCLRALWDMFQYDEDVNLKIAGKSQYETLRSFCDAAKNYYTRSGRLSAYPMIQIDGSPRKRPIRRQEKGQIVKQILEEQKRKELKEKEVALQLKRKFSDSRYEKIKKQRIEREKARMREKEIDKEKEKEKPSYEFPIDGIFSPEVPTPVKKQTPKTISPSREYPSTSFEAESVVSSYDIASPNNSEDQSINFGIETVRDELDSFSSRN</sequence>
<evidence type="ECO:0000313" key="2">
    <source>
        <dbReference type="EMBL" id="KAK6587767.1"/>
    </source>
</evidence>
<keyword evidence="3" id="KW-1185">Reference proteome</keyword>
<evidence type="ECO:0000256" key="1">
    <source>
        <dbReference type="SAM" id="MobiDB-lite"/>
    </source>
</evidence>
<accession>A0AAV9XSS2</accession>
<reference evidence="2 3" key="1">
    <citation type="submission" date="2023-10" db="EMBL/GenBank/DDBJ databases">
        <title>Comparative genomics analysis reveals potential genetic determinants of host preference in Cryptosporidium xiaoi.</title>
        <authorList>
            <person name="Xiao L."/>
            <person name="Li J."/>
        </authorList>
    </citation>
    <scope>NUCLEOTIDE SEQUENCE [LARGE SCALE GENOMIC DNA]</scope>
    <source>
        <strain evidence="2 3">52996</strain>
    </source>
</reference>
<evidence type="ECO:0000313" key="3">
    <source>
        <dbReference type="Proteomes" id="UP001311799"/>
    </source>
</evidence>
<comment type="caution">
    <text evidence="2">The sequence shown here is derived from an EMBL/GenBank/DDBJ whole genome shotgun (WGS) entry which is preliminary data.</text>
</comment>
<dbReference type="Proteomes" id="UP001311799">
    <property type="component" value="Unassembled WGS sequence"/>
</dbReference>
<name>A0AAV9XSS2_9CRYT</name>
<feature type="compositionally biased region" description="Basic and acidic residues" evidence="1">
    <location>
        <begin position="415"/>
        <end position="430"/>
    </location>
</feature>
<feature type="compositionally biased region" description="Polar residues" evidence="1">
    <location>
        <begin position="452"/>
        <end position="467"/>
    </location>
</feature>
<dbReference type="AlphaFoldDB" id="A0AAV9XSS2"/>
<proteinExistence type="predicted"/>
<organism evidence="2 3">
    <name type="scientific">Cryptosporidium xiaoi</name>
    <dbReference type="NCBI Taxonomy" id="659607"/>
    <lineage>
        <taxon>Eukaryota</taxon>
        <taxon>Sar</taxon>
        <taxon>Alveolata</taxon>
        <taxon>Apicomplexa</taxon>
        <taxon>Conoidasida</taxon>
        <taxon>Coccidia</taxon>
        <taxon>Eucoccidiorida</taxon>
        <taxon>Eimeriorina</taxon>
        <taxon>Cryptosporidiidae</taxon>
        <taxon>Cryptosporidium</taxon>
    </lineage>
</organism>
<dbReference type="EMBL" id="JAWDEY010000036">
    <property type="protein sequence ID" value="KAK6587767.1"/>
    <property type="molecule type" value="Genomic_DNA"/>
</dbReference>
<protein>
    <submittedName>
        <fullName evidence="2">Uncharacterized protein</fullName>
    </submittedName>
</protein>